<dbReference type="AlphaFoldDB" id="A0A0A7UVY9"/>
<gene>
    <name evidence="1" type="ORF">OY14_03075</name>
</gene>
<dbReference type="EMBL" id="CP009910">
    <property type="protein sequence ID" value="AJA90409.1"/>
    <property type="molecule type" value="Genomic_DNA"/>
</dbReference>
<reference evidence="1 2" key="1">
    <citation type="journal article" date="2015" name="Genome Announc.">
        <title>Genome Sequence of Borrelia chilensis VA1, a South American Member of the Lyme Borreliosis Group.</title>
        <authorList>
            <person name="Huang W."/>
            <person name="Ojaimi C."/>
            <person name="Fallon J.T."/>
            <person name="Travisany D."/>
            <person name="Maass A."/>
            <person name="Ivanova L."/>
            <person name="Tomova A."/>
            <person name="Gonzalez-Acuna D."/>
            <person name="Godfrey H.P."/>
            <person name="Cabello F.C."/>
        </authorList>
    </citation>
    <scope>NUCLEOTIDE SEQUENCE [LARGE SCALE GENOMIC DNA]</scope>
    <source>
        <strain evidence="1 2">VA1</strain>
    </source>
</reference>
<evidence type="ECO:0000313" key="2">
    <source>
        <dbReference type="Proteomes" id="UP000030940"/>
    </source>
</evidence>
<protein>
    <submittedName>
        <fullName evidence="1">Uncharacterized protein</fullName>
    </submittedName>
</protein>
<organism evidence="1 2">
    <name type="scientific">Borreliella chilensis</name>
    <dbReference type="NCBI Taxonomy" id="1245910"/>
    <lineage>
        <taxon>Bacteria</taxon>
        <taxon>Pseudomonadati</taxon>
        <taxon>Spirochaetota</taxon>
        <taxon>Spirochaetia</taxon>
        <taxon>Spirochaetales</taxon>
        <taxon>Borreliaceae</taxon>
        <taxon>Borreliella</taxon>
    </lineage>
</organism>
<name>A0A0A7UVY9_9SPIR</name>
<evidence type="ECO:0000313" key="1">
    <source>
        <dbReference type="EMBL" id="AJA90409.1"/>
    </source>
</evidence>
<sequence>MRQSDFFVKKCKKNILNNNDLHSLIENIKNIFCEFLKEFDRKSLEDIFNYYYKAYDFNNSLYGFIEKFVPIINFLLLENLEYSFNSDEKKLILNVFDLSANILESDKLNRLASAVVSLKMFD</sequence>
<accession>A0A0A7UVY9</accession>
<dbReference type="HOGENOM" id="CLU_1923546_0_0_12"/>
<proteinExistence type="predicted"/>
<dbReference type="Proteomes" id="UP000030940">
    <property type="component" value="Chromosome"/>
</dbReference>
<keyword evidence="2" id="KW-1185">Reference proteome</keyword>
<dbReference type="KEGG" id="bchi:OY14_03075"/>
<dbReference type="STRING" id="1245910.OY14_03075"/>